<feature type="signal peptide" evidence="3">
    <location>
        <begin position="1"/>
        <end position="22"/>
    </location>
</feature>
<reference evidence="5 6" key="1">
    <citation type="submission" date="2020-02" db="EMBL/GenBank/DDBJ databases">
        <title>A complete genome of a marine bacterium Vibrio sp. ZWAL4003 isolated from the mangrove sediment with the ability to degrade polysaccharides.</title>
        <authorList>
            <person name="Wu J."/>
            <person name="Qu W."/>
            <person name="Zeng R."/>
        </authorList>
    </citation>
    <scope>NUCLEOTIDE SEQUENCE [LARGE SCALE GENOMIC DNA]</scope>
    <source>
        <strain evidence="5 6">ZWAL4003</strain>
    </source>
</reference>
<comment type="similarity">
    <text evidence="1">Belongs to the transglycosylase Slt family.</text>
</comment>
<dbReference type="PROSITE" id="PS00922">
    <property type="entry name" value="TRANSGLYCOSYLASE"/>
    <property type="match status" value="1"/>
</dbReference>
<sequence>MRLTTKTSIALALFSFHAQLFAASNNAFTELDQSVSKLQRQESEKQQEFVDYVNQYLDAYEKWRDDYTKDLDKQRHNLIKKWGSADLSDKNVEVEYSVGNNIRKVIDYENNNVTTSVLVDASLSDKQSKQVMAEQIQLSDIERSNLRRSILTTQEISYSEQQQEQEKAFVLSQTELQMNEYDVQAERLIAAKTGISNELIYQRAYNKKMALLEEAKQRIQALNDLYAAQRNGPKANSGKKVVSYTVKLPSNNLAKRARQYQPIAIEESVKWSVDPALVMAIMHSESSFRPDAKSHIPAFGLMQVVPTSAGHDVNKKVRNIDAPMRESELYQPAINVETGTAYLHILDKNYLSTIKNKKSRLYCTIAAYNTGAGNVARAFNANRSTNIRAAADVINKMTPNQVYNQLMKNLPYDETKSYLKKVSSRMALYQPDNV</sequence>
<dbReference type="KEGG" id="vzi:G5S32_14355"/>
<evidence type="ECO:0000256" key="3">
    <source>
        <dbReference type="SAM" id="SignalP"/>
    </source>
</evidence>
<dbReference type="EMBL" id="CP049331">
    <property type="protein sequence ID" value="QIH43054.1"/>
    <property type="molecule type" value="Genomic_DNA"/>
</dbReference>
<evidence type="ECO:0000313" key="5">
    <source>
        <dbReference type="EMBL" id="QIH43054.1"/>
    </source>
</evidence>
<dbReference type="InterPro" id="IPR000189">
    <property type="entry name" value="Transglyc_AS"/>
</dbReference>
<dbReference type="PANTHER" id="PTHR37423">
    <property type="entry name" value="SOLUBLE LYTIC MUREIN TRANSGLYCOSYLASE-RELATED"/>
    <property type="match status" value="1"/>
</dbReference>
<dbReference type="Pfam" id="PF01464">
    <property type="entry name" value="SLT"/>
    <property type="match status" value="1"/>
</dbReference>
<dbReference type="PANTHER" id="PTHR37423:SF2">
    <property type="entry name" value="MEMBRANE-BOUND LYTIC MUREIN TRANSGLYCOSYLASE C"/>
    <property type="match status" value="1"/>
</dbReference>
<protein>
    <submittedName>
        <fullName evidence="5">Transglycosylase SLT domain-containing protein</fullName>
    </submittedName>
</protein>
<feature type="coiled-coil region" evidence="2">
    <location>
        <begin position="171"/>
        <end position="232"/>
    </location>
</feature>
<dbReference type="RefSeq" id="WP_165312598.1">
    <property type="nucleotide sequence ID" value="NZ_CP049331.1"/>
</dbReference>
<feature type="domain" description="Transglycosylase SLT" evidence="4">
    <location>
        <begin position="264"/>
        <end position="388"/>
    </location>
</feature>
<feature type="chain" id="PRO_5026063661" evidence="3">
    <location>
        <begin position="23"/>
        <end position="434"/>
    </location>
</feature>
<dbReference type="Gene3D" id="1.10.530.10">
    <property type="match status" value="1"/>
</dbReference>
<evidence type="ECO:0000313" key="6">
    <source>
        <dbReference type="Proteomes" id="UP000503003"/>
    </source>
</evidence>
<gene>
    <name evidence="5" type="ORF">G5S32_14355</name>
</gene>
<dbReference type="GO" id="GO:0016020">
    <property type="term" value="C:membrane"/>
    <property type="evidence" value="ECO:0007669"/>
    <property type="project" value="InterPro"/>
</dbReference>
<evidence type="ECO:0000256" key="1">
    <source>
        <dbReference type="ARBA" id="ARBA00007734"/>
    </source>
</evidence>
<organism evidence="5 6">
    <name type="scientific">Vibrio ziniensis</name>
    <dbReference type="NCBI Taxonomy" id="2711221"/>
    <lineage>
        <taxon>Bacteria</taxon>
        <taxon>Pseudomonadati</taxon>
        <taxon>Pseudomonadota</taxon>
        <taxon>Gammaproteobacteria</taxon>
        <taxon>Vibrionales</taxon>
        <taxon>Vibrionaceae</taxon>
        <taxon>Vibrio</taxon>
    </lineage>
</organism>
<evidence type="ECO:0000259" key="4">
    <source>
        <dbReference type="Pfam" id="PF01464"/>
    </source>
</evidence>
<dbReference type="SUPFAM" id="SSF53955">
    <property type="entry name" value="Lysozyme-like"/>
    <property type="match status" value="1"/>
</dbReference>
<dbReference type="GO" id="GO:0000270">
    <property type="term" value="P:peptidoglycan metabolic process"/>
    <property type="evidence" value="ECO:0007669"/>
    <property type="project" value="InterPro"/>
</dbReference>
<dbReference type="AlphaFoldDB" id="A0A6G7CLU8"/>
<dbReference type="Proteomes" id="UP000503003">
    <property type="component" value="Chromosome 1"/>
</dbReference>
<keyword evidence="2" id="KW-0175">Coiled coil</keyword>
<accession>A0A6G7CLU8</accession>
<proteinExistence type="inferred from homology"/>
<dbReference type="GO" id="GO:0008933">
    <property type="term" value="F:peptidoglycan lytic transglycosylase activity"/>
    <property type="evidence" value="ECO:0007669"/>
    <property type="project" value="InterPro"/>
</dbReference>
<dbReference type="InterPro" id="IPR008258">
    <property type="entry name" value="Transglycosylase_SLT_dom_1"/>
</dbReference>
<dbReference type="InterPro" id="IPR023346">
    <property type="entry name" value="Lysozyme-like_dom_sf"/>
</dbReference>
<keyword evidence="3" id="KW-0732">Signal</keyword>
<name>A0A6G7CLU8_9VIBR</name>
<evidence type="ECO:0000256" key="2">
    <source>
        <dbReference type="SAM" id="Coils"/>
    </source>
</evidence>
<dbReference type="CDD" id="cd16893">
    <property type="entry name" value="LT_MltC_MltE"/>
    <property type="match status" value="1"/>
</dbReference>
<keyword evidence="6" id="KW-1185">Reference proteome</keyword>